<evidence type="ECO:0000313" key="6">
    <source>
        <dbReference type="EMBL" id="SDT91641.1"/>
    </source>
</evidence>
<accession>A0A1H2E911</accession>
<reference evidence="7" key="1">
    <citation type="submission" date="2016-10" db="EMBL/GenBank/DDBJ databases">
        <authorList>
            <person name="Varghese N."/>
            <person name="Submissions S."/>
        </authorList>
    </citation>
    <scope>NUCLEOTIDE SEQUENCE [LARGE SCALE GENOMIC DNA]</scope>
    <source>
        <strain evidence="7">CCTCC 2012022</strain>
    </source>
</reference>
<evidence type="ECO:0000256" key="4">
    <source>
        <dbReference type="ARBA" id="ARBA00023136"/>
    </source>
</evidence>
<keyword evidence="4 5" id="KW-0472">Membrane</keyword>
<feature type="transmembrane region" description="Helical" evidence="5">
    <location>
        <begin position="66"/>
        <end position="82"/>
    </location>
</feature>
<gene>
    <name evidence="6" type="ORF">SAMN05216580_0409</name>
</gene>
<keyword evidence="3 5" id="KW-1133">Transmembrane helix</keyword>
<comment type="subcellular location">
    <subcellularLocation>
        <location evidence="1">Membrane</location>
        <topology evidence="1">Multi-pass membrane protein</topology>
    </subcellularLocation>
</comment>
<keyword evidence="2 5" id="KW-0812">Transmembrane</keyword>
<feature type="transmembrane region" description="Helical" evidence="5">
    <location>
        <begin position="6"/>
        <end position="23"/>
    </location>
</feature>
<dbReference type="InterPro" id="IPR007300">
    <property type="entry name" value="CidB/LrgB"/>
</dbReference>
<proteinExistence type="predicted"/>
<dbReference type="Proteomes" id="UP000243063">
    <property type="component" value="Chromosome I"/>
</dbReference>
<evidence type="ECO:0000256" key="1">
    <source>
        <dbReference type="ARBA" id="ARBA00004141"/>
    </source>
</evidence>
<protein>
    <submittedName>
        <fullName evidence="6">TIGR00659 family protein</fullName>
    </submittedName>
</protein>
<feature type="transmembrane region" description="Helical" evidence="5">
    <location>
        <begin position="207"/>
        <end position="230"/>
    </location>
</feature>
<dbReference type="OrthoDB" id="9811701at2"/>
<evidence type="ECO:0000256" key="5">
    <source>
        <dbReference type="SAM" id="Phobius"/>
    </source>
</evidence>
<dbReference type="RefSeq" id="WP_090211743.1">
    <property type="nucleotide sequence ID" value="NZ_LT629780.1"/>
</dbReference>
<feature type="transmembrane region" description="Helical" evidence="5">
    <location>
        <begin position="94"/>
        <end position="120"/>
    </location>
</feature>
<dbReference type="AlphaFoldDB" id="A0A1H2E911"/>
<organism evidence="6 7">
    <name type="scientific">Geopseudomonas guangdongensis</name>
    <dbReference type="NCBI Taxonomy" id="1245526"/>
    <lineage>
        <taxon>Bacteria</taxon>
        <taxon>Pseudomonadati</taxon>
        <taxon>Pseudomonadota</taxon>
        <taxon>Gammaproteobacteria</taxon>
        <taxon>Pseudomonadales</taxon>
        <taxon>Pseudomonadaceae</taxon>
        <taxon>Geopseudomonas</taxon>
    </lineage>
</organism>
<dbReference type="PANTHER" id="PTHR30249:SF0">
    <property type="entry name" value="PLASTIDAL GLYCOLATE_GLYCERATE TRANSLOCATOR 1, CHLOROPLASTIC"/>
    <property type="match status" value="1"/>
</dbReference>
<name>A0A1H2E911_9GAMM</name>
<feature type="transmembrane region" description="Helical" evidence="5">
    <location>
        <begin position="35"/>
        <end position="54"/>
    </location>
</feature>
<dbReference type="Pfam" id="PF04172">
    <property type="entry name" value="LrgB"/>
    <property type="match status" value="1"/>
</dbReference>
<evidence type="ECO:0000256" key="3">
    <source>
        <dbReference type="ARBA" id="ARBA00022989"/>
    </source>
</evidence>
<dbReference type="STRING" id="1245526.SAMN05216580_0409"/>
<dbReference type="EMBL" id="LT629780">
    <property type="protein sequence ID" value="SDT91641.1"/>
    <property type="molecule type" value="Genomic_DNA"/>
</dbReference>
<dbReference type="GO" id="GO:0016020">
    <property type="term" value="C:membrane"/>
    <property type="evidence" value="ECO:0007669"/>
    <property type="project" value="UniProtKB-SubCell"/>
</dbReference>
<sequence>MTAIWTAIVGHPLFVLGLTLLAYQLALELYQRSRWLLAQPVLVATLLLVGALWACGIGYPRYRQESSLLWLLLGPATVALAVPLQQNLPRIRQLFWPVTIALLVGGTITVALTLGLAALFGADREMLMSLAPKSVTSPIAIALAEQMGGIPALTAVFVMITGVLGAVLGPLLLDRAGVTSPAARGLSLGLSAHAIGTAQALQEHPEAGGFAALAMSLAGAFSALALPLLLG</sequence>
<evidence type="ECO:0000256" key="2">
    <source>
        <dbReference type="ARBA" id="ARBA00022692"/>
    </source>
</evidence>
<feature type="transmembrane region" description="Helical" evidence="5">
    <location>
        <begin position="152"/>
        <end position="173"/>
    </location>
</feature>
<dbReference type="PANTHER" id="PTHR30249">
    <property type="entry name" value="PUTATIVE SEROTONIN TRANSPORTER"/>
    <property type="match status" value="1"/>
</dbReference>
<evidence type="ECO:0000313" key="7">
    <source>
        <dbReference type="Proteomes" id="UP000243063"/>
    </source>
</evidence>
<keyword evidence="7" id="KW-1185">Reference proteome</keyword>